<dbReference type="EMBL" id="WJBH02000002">
    <property type="protein sequence ID" value="KAI9563019.1"/>
    <property type="molecule type" value="Genomic_DNA"/>
</dbReference>
<feature type="chain" id="PRO_5042062990" evidence="1">
    <location>
        <begin position="21"/>
        <end position="133"/>
    </location>
</feature>
<evidence type="ECO:0000313" key="3">
    <source>
        <dbReference type="Proteomes" id="UP000820818"/>
    </source>
</evidence>
<keyword evidence="3" id="KW-1185">Reference proteome</keyword>
<sequence length="133" mass="14456">MPTAFLSLLMLVLAPLMVSGRPADSVDTIFSGSNQMMFPSYVPWVQQPDYGLYQLVYGESRGNNPSVKGDGLQLNSPTQLRGNLMCILFPNKACFPVQGVSPTNSNRIPWMLAPLMAFLQQPSQSTSTSSLPG</sequence>
<evidence type="ECO:0000313" key="2">
    <source>
        <dbReference type="EMBL" id="KAI9563019.1"/>
    </source>
</evidence>
<dbReference type="Proteomes" id="UP000820818">
    <property type="component" value="Linkage Group LG2"/>
</dbReference>
<protein>
    <submittedName>
        <fullName evidence="2">Uncharacterized protein</fullName>
    </submittedName>
</protein>
<keyword evidence="1" id="KW-0732">Signal</keyword>
<feature type="signal peptide" evidence="1">
    <location>
        <begin position="1"/>
        <end position="20"/>
    </location>
</feature>
<reference evidence="2 3" key="1">
    <citation type="submission" date="2022-05" db="EMBL/GenBank/DDBJ databases">
        <title>A multi-omics perspective on studying reproductive biology in Daphnia sinensis.</title>
        <authorList>
            <person name="Jia J."/>
        </authorList>
    </citation>
    <scope>NUCLEOTIDE SEQUENCE [LARGE SCALE GENOMIC DNA]</scope>
    <source>
        <strain evidence="2 3">WSL</strain>
    </source>
</reference>
<evidence type="ECO:0000256" key="1">
    <source>
        <dbReference type="SAM" id="SignalP"/>
    </source>
</evidence>
<proteinExistence type="predicted"/>
<dbReference type="AlphaFoldDB" id="A0AAD5L0I9"/>
<comment type="caution">
    <text evidence="2">The sequence shown here is derived from an EMBL/GenBank/DDBJ whole genome shotgun (WGS) entry which is preliminary data.</text>
</comment>
<name>A0AAD5L0I9_9CRUS</name>
<organism evidence="2 3">
    <name type="scientific">Daphnia sinensis</name>
    <dbReference type="NCBI Taxonomy" id="1820382"/>
    <lineage>
        <taxon>Eukaryota</taxon>
        <taxon>Metazoa</taxon>
        <taxon>Ecdysozoa</taxon>
        <taxon>Arthropoda</taxon>
        <taxon>Crustacea</taxon>
        <taxon>Branchiopoda</taxon>
        <taxon>Diplostraca</taxon>
        <taxon>Cladocera</taxon>
        <taxon>Anomopoda</taxon>
        <taxon>Daphniidae</taxon>
        <taxon>Daphnia</taxon>
        <taxon>Daphnia similis group</taxon>
    </lineage>
</organism>
<accession>A0AAD5L0I9</accession>
<gene>
    <name evidence="2" type="ORF">GHT06_010476</name>
</gene>